<evidence type="ECO:0000259" key="3">
    <source>
        <dbReference type="Pfam" id="PF25967"/>
    </source>
</evidence>
<dbReference type="NCBIfam" id="TIGR01730">
    <property type="entry name" value="RND_mfp"/>
    <property type="match status" value="1"/>
</dbReference>
<feature type="domain" description="Multidrug resistance protein MdtA-like C-terminal permuted SH3" evidence="3">
    <location>
        <begin position="280"/>
        <end position="343"/>
    </location>
</feature>
<dbReference type="InterPro" id="IPR058792">
    <property type="entry name" value="Beta-barrel_RND_2"/>
</dbReference>
<gene>
    <name evidence="4" type="ORF">PUT78_15010</name>
</gene>
<feature type="domain" description="CusB-like beta-barrel" evidence="2">
    <location>
        <begin position="202"/>
        <end position="273"/>
    </location>
</feature>
<protein>
    <submittedName>
        <fullName evidence="4">Efflux RND transporter periplasmic adaptor subunit</fullName>
    </submittedName>
</protein>
<accession>A0ABT5TE11</accession>
<dbReference type="Gene3D" id="1.10.287.470">
    <property type="entry name" value="Helix hairpin bin"/>
    <property type="match status" value="1"/>
</dbReference>
<comment type="caution">
    <text evidence="4">The sequence shown here is derived from an EMBL/GenBank/DDBJ whole genome shotgun (WGS) entry which is preliminary data.</text>
</comment>
<name>A0ABT5TE11_9RHOB</name>
<dbReference type="InterPro" id="IPR006143">
    <property type="entry name" value="RND_pump_MFP"/>
</dbReference>
<comment type="similarity">
    <text evidence="1">Belongs to the membrane fusion protein (MFP) (TC 8.A.1) family.</text>
</comment>
<organism evidence="4 5">
    <name type="scientific">Roseinatronobacter alkalisoli</name>
    <dbReference type="NCBI Taxonomy" id="3028235"/>
    <lineage>
        <taxon>Bacteria</taxon>
        <taxon>Pseudomonadati</taxon>
        <taxon>Pseudomonadota</taxon>
        <taxon>Alphaproteobacteria</taxon>
        <taxon>Rhodobacterales</taxon>
        <taxon>Paracoccaceae</taxon>
        <taxon>Roseinatronobacter</taxon>
    </lineage>
</organism>
<dbReference type="Gene3D" id="2.40.30.170">
    <property type="match status" value="1"/>
</dbReference>
<dbReference type="InterPro" id="IPR058627">
    <property type="entry name" value="MdtA-like_C"/>
</dbReference>
<dbReference type="Gene3D" id="2.40.50.100">
    <property type="match status" value="1"/>
</dbReference>
<dbReference type="SUPFAM" id="SSF111369">
    <property type="entry name" value="HlyD-like secretion proteins"/>
    <property type="match status" value="1"/>
</dbReference>
<keyword evidence="5" id="KW-1185">Reference proteome</keyword>
<evidence type="ECO:0000256" key="1">
    <source>
        <dbReference type="ARBA" id="ARBA00009477"/>
    </source>
</evidence>
<sequence length="365" mass="39547">MLKRFIIAAVLLVVLAGGLIGFNLFRDQMIAQFLANRPVQSMPVETIEVQPETWSPVLNAIGTVNAAQGVELTVEAAGIVREIGFSSNAEVMQGDILLRLDDEVQRADLNATQSQLALERLNLDRALELQSRGVTANVQLDQTRAAFDVATAQMARAEAVIQQRRLVAPFAGVIGLPRVDAGQHITPGTVVATLQELDQMRVDFSLPEQALPALHIGQALDIRVQGDDRRFRGEISGIDPRVDPNSRMVAVRGTVENPGRSLTPGQFARVEIRLPQEDGVIALPQNAVVTSLYGDFAYVVRPSEEDADQLVVRQTFVTTGRRNNGVVEIVEGIADGDRVVSAGQNRLSNRAPVTLAETTTPEVAQ</sequence>
<dbReference type="Gene3D" id="2.40.420.20">
    <property type="match status" value="1"/>
</dbReference>
<evidence type="ECO:0000313" key="5">
    <source>
        <dbReference type="Proteomes" id="UP001431784"/>
    </source>
</evidence>
<proteinExistence type="inferred from homology"/>
<dbReference type="RefSeq" id="WP_274353081.1">
    <property type="nucleotide sequence ID" value="NZ_JAQZSM010000015.1"/>
</dbReference>
<dbReference type="PANTHER" id="PTHR30469:SF11">
    <property type="entry name" value="BLL4320 PROTEIN"/>
    <property type="match status" value="1"/>
</dbReference>
<dbReference type="Proteomes" id="UP001431784">
    <property type="component" value="Unassembled WGS sequence"/>
</dbReference>
<reference evidence="4" key="1">
    <citation type="submission" date="2023-02" db="EMBL/GenBank/DDBJ databases">
        <title>Description of Roseinatronobacter alkalisoli sp. nov., an alkaliphilic bacerium isolated from soda soil.</title>
        <authorList>
            <person name="Wei W."/>
        </authorList>
    </citation>
    <scope>NUCLEOTIDE SEQUENCE</scope>
    <source>
        <strain evidence="4">HJB301</strain>
    </source>
</reference>
<dbReference type="Pfam" id="PF25954">
    <property type="entry name" value="Beta-barrel_RND_2"/>
    <property type="match status" value="1"/>
</dbReference>
<dbReference type="EMBL" id="JAQZSM010000015">
    <property type="protein sequence ID" value="MDD7972407.1"/>
    <property type="molecule type" value="Genomic_DNA"/>
</dbReference>
<dbReference type="Pfam" id="PF25967">
    <property type="entry name" value="RND-MFP_C"/>
    <property type="match status" value="1"/>
</dbReference>
<evidence type="ECO:0000259" key="2">
    <source>
        <dbReference type="Pfam" id="PF25954"/>
    </source>
</evidence>
<dbReference type="PANTHER" id="PTHR30469">
    <property type="entry name" value="MULTIDRUG RESISTANCE PROTEIN MDTA"/>
    <property type="match status" value="1"/>
</dbReference>
<evidence type="ECO:0000313" key="4">
    <source>
        <dbReference type="EMBL" id="MDD7972407.1"/>
    </source>
</evidence>